<evidence type="ECO:0000259" key="4">
    <source>
        <dbReference type="PROSITE" id="PS51371"/>
    </source>
</evidence>
<accession>A0A395LY66</accession>
<dbReference type="AlphaFoldDB" id="A0A395LY66"/>
<dbReference type="PANTHER" id="PTHR43080">
    <property type="entry name" value="CBS DOMAIN-CONTAINING PROTEIN CBSX3, MITOCHONDRIAL"/>
    <property type="match status" value="1"/>
</dbReference>
<dbReference type="Gene3D" id="3.10.580.10">
    <property type="entry name" value="CBS-domain"/>
    <property type="match status" value="1"/>
</dbReference>
<name>A0A395LY66_9BACT</name>
<dbReference type="EMBL" id="PHFL01000065">
    <property type="protein sequence ID" value="RFM23490.1"/>
    <property type="molecule type" value="Genomic_DNA"/>
</dbReference>
<dbReference type="Pfam" id="PF00027">
    <property type="entry name" value="cNMP_binding"/>
    <property type="match status" value="1"/>
</dbReference>
<dbReference type="CDD" id="cd04587">
    <property type="entry name" value="CBS_pair_CAP-ED_NT_Pol-beta-like_DUF294_assoc"/>
    <property type="match status" value="1"/>
</dbReference>
<dbReference type="InterPro" id="IPR018490">
    <property type="entry name" value="cNMP-bd_dom_sf"/>
</dbReference>
<dbReference type="Pfam" id="PF00571">
    <property type="entry name" value="CBS"/>
    <property type="match status" value="2"/>
</dbReference>
<dbReference type="InterPro" id="IPR018821">
    <property type="entry name" value="DUF294_put_nucleoTrafse_sb-bd"/>
</dbReference>
<feature type="domain" description="CBS" evidence="4">
    <location>
        <begin position="166"/>
        <end position="223"/>
    </location>
</feature>
<evidence type="ECO:0000313" key="5">
    <source>
        <dbReference type="EMBL" id="RFM23490.1"/>
    </source>
</evidence>
<dbReference type="PROSITE" id="PS51371">
    <property type="entry name" value="CBS"/>
    <property type="match status" value="2"/>
</dbReference>
<reference evidence="5 6" key="1">
    <citation type="journal article" date="2011" name="ISME J.">
        <title>Community ecology of hot spring cyanobacterial mats: predominant populations and their functional potential.</title>
        <authorList>
            <person name="Klatt C.G."/>
            <person name="Wood J.M."/>
            <person name="Rusch D.B."/>
            <person name="Bateson M.M."/>
            <person name="Hamamura N."/>
            <person name="Heidelberg J.F."/>
            <person name="Grossman A.R."/>
            <person name="Bhaya D."/>
            <person name="Cohan F.M."/>
            <person name="Kuhl M."/>
            <person name="Bryant D.A."/>
            <person name="Ward D.M."/>
        </authorList>
    </citation>
    <scope>NUCLEOTIDE SEQUENCE [LARGE SCALE GENOMIC DNA]</scope>
    <source>
        <strain evidence="5">OS</strain>
    </source>
</reference>
<sequence>MESVQTFLKGVAPFSLLSDKELDELAKKLLIEFFPKDTLILRRDVDKAEFVYIVRKGAVQITRGIVNENERLVSVCGEKDIFGASSVLEDEAFVFNARTSQDTICYLLPKDDFKALLQTHKALADFFSSQLSVSLANAYLEGSLRLSQRKSTDDMSLLYNPIRSLIKRSPVVCTPELTVREAAEVMTLERIGSIVVIDEQHRPMGILTDTDMRAKVVARNIPTDTPISKVMSAPVVTIDADQSILDGLMLMTKRRIHHLCVVERHHATERFIGVVSTHDLVLLHGISPVAVVKNLTAQQNVQGLLEVRAQMDAVIDALIVQGIRARKLTELITAFNDELTLKLIEFAERKMQESGEGKPPVAYAWMALGSEGRREQTIATDQDNAIVFENTPDSAHAKAYFLKLGEFVVNDLEQCGFPKCKGFIMATNPEWCASLSEWKRHFQKWVHSAHPKALLHSMIFFDLRALHGQSELVRALYEKLFKEIEEAPNFFFFMTQNALRTKPPIGFLGTFVVESSGENKHKFNLKERALRPLVDCARILSLAARSMETSTVKRFTVAKERGLLRDMLIENAIEAFDYLMTLRLAHHSRQRKMNQVPDNFIDPDDLSAIERNAVKEAFRVIEELQAEMRDKFGGGREVHLYE</sequence>
<proteinExistence type="predicted"/>
<evidence type="ECO:0000256" key="2">
    <source>
        <dbReference type="PROSITE-ProRule" id="PRU00703"/>
    </source>
</evidence>
<dbReference type="InterPro" id="IPR051257">
    <property type="entry name" value="Diverse_CBS-Domain"/>
</dbReference>
<evidence type="ECO:0000259" key="3">
    <source>
        <dbReference type="PROSITE" id="PS50042"/>
    </source>
</evidence>
<protein>
    <submittedName>
        <fullName evidence="5">Cyclic nucleotide-binding/CBS domain-containing protein</fullName>
    </submittedName>
</protein>
<feature type="domain" description="CBS" evidence="4">
    <location>
        <begin position="231"/>
        <end position="291"/>
    </location>
</feature>
<comment type="caution">
    <text evidence="5">The sequence shown here is derived from an EMBL/GenBank/DDBJ whole genome shotgun (WGS) entry which is preliminary data.</text>
</comment>
<dbReference type="PROSITE" id="PS50042">
    <property type="entry name" value="CNMP_BINDING_3"/>
    <property type="match status" value="1"/>
</dbReference>
<dbReference type="SUPFAM" id="SSF54631">
    <property type="entry name" value="CBS-domain pair"/>
    <property type="match status" value="1"/>
</dbReference>
<keyword evidence="1 2" id="KW-0129">CBS domain</keyword>
<dbReference type="SMART" id="SM00100">
    <property type="entry name" value="cNMP"/>
    <property type="match status" value="1"/>
</dbReference>
<dbReference type="Pfam" id="PF10335">
    <property type="entry name" value="DUF294_C"/>
    <property type="match status" value="1"/>
</dbReference>
<dbReference type="CDD" id="cd00038">
    <property type="entry name" value="CAP_ED"/>
    <property type="match status" value="1"/>
</dbReference>
<dbReference type="Gene3D" id="2.60.120.10">
    <property type="entry name" value="Jelly Rolls"/>
    <property type="match status" value="1"/>
</dbReference>
<evidence type="ECO:0000313" key="6">
    <source>
        <dbReference type="Proteomes" id="UP000266389"/>
    </source>
</evidence>
<dbReference type="InterPro" id="IPR000644">
    <property type="entry name" value="CBS_dom"/>
</dbReference>
<gene>
    <name evidence="5" type="ORF">D0433_11210</name>
</gene>
<dbReference type="InterPro" id="IPR046342">
    <property type="entry name" value="CBS_dom_sf"/>
</dbReference>
<dbReference type="GO" id="GO:0008773">
    <property type="term" value="F:[protein-PII] uridylyltransferase activity"/>
    <property type="evidence" value="ECO:0007669"/>
    <property type="project" value="InterPro"/>
</dbReference>
<evidence type="ECO:0000256" key="1">
    <source>
        <dbReference type="ARBA" id="ARBA00023122"/>
    </source>
</evidence>
<organism evidence="5 6">
    <name type="scientific">Candidatus Thermochlorobacter aerophilus</name>
    <dbReference type="NCBI Taxonomy" id="1868324"/>
    <lineage>
        <taxon>Bacteria</taxon>
        <taxon>Pseudomonadati</taxon>
        <taxon>Chlorobiota</taxon>
        <taxon>Chlorobiia</taxon>
        <taxon>Chlorobiales</taxon>
        <taxon>Candidatus Thermochlorobacteriaceae</taxon>
        <taxon>Candidatus Thermochlorobacter</taxon>
    </lineage>
</organism>
<dbReference type="InterPro" id="IPR005105">
    <property type="entry name" value="GlnD_Uridyltrans_N"/>
</dbReference>
<dbReference type="Proteomes" id="UP000266389">
    <property type="component" value="Unassembled WGS sequence"/>
</dbReference>
<dbReference type="CDD" id="cd05401">
    <property type="entry name" value="NT_GlnE_GlnD_like"/>
    <property type="match status" value="1"/>
</dbReference>
<dbReference type="InterPro" id="IPR000595">
    <property type="entry name" value="cNMP-bd_dom"/>
</dbReference>
<dbReference type="SMART" id="SM00116">
    <property type="entry name" value="CBS"/>
    <property type="match status" value="2"/>
</dbReference>
<dbReference type="PANTHER" id="PTHR43080:SF2">
    <property type="entry name" value="CBS DOMAIN-CONTAINING PROTEIN"/>
    <property type="match status" value="1"/>
</dbReference>
<feature type="domain" description="Cyclic nucleotide-binding" evidence="3">
    <location>
        <begin position="13"/>
        <end position="117"/>
    </location>
</feature>
<dbReference type="SUPFAM" id="SSF51206">
    <property type="entry name" value="cAMP-binding domain-like"/>
    <property type="match status" value="1"/>
</dbReference>
<dbReference type="InterPro" id="IPR014710">
    <property type="entry name" value="RmlC-like_jellyroll"/>
</dbReference>
<dbReference type="Pfam" id="PF03445">
    <property type="entry name" value="DUF294"/>
    <property type="match status" value="1"/>
</dbReference>